<evidence type="ECO:0000256" key="1">
    <source>
        <dbReference type="SAM" id="MobiDB-lite"/>
    </source>
</evidence>
<keyword evidence="3" id="KW-1185">Reference proteome</keyword>
<gene>
    <name evidence="2" type="ORF">BO99DRAFT_411455</name>
</gene>
<protein>
    <submittedName>
        <fullName evidence="2">Uncharacterized protein</fullName>
    </submittedName>
</protein>
<evidence type="ECO:0000313" key="3">
    <source>
        <dbReference type="Proteomes" id="UP000249829"/>
    </source>
</evidence>
<accession>A0A2V5H8L7</accession>
<name>A0A2V5H8L7_ASPV1</name>
<dbReference type="Proteomes" id="UP000249829">
    <property type="component" value="Unassembled WGS sequence"/>
</dbReference>
<sequence>MDGGTELHVLRRGHLKKTCPQSPVRVTQTPGHFPPRRLKSGSRSTHQANMCAALLPGRGSVGVTSGRLLPYTKESEAAILEVRQELAVSLQYGNARYTSNFMCLGVQLIGLNGHWFGLVPRTKLVENGKRYSKSWMTAAVRLGLTQSTTPRECPEPGQVAYVQSWSRELKPV</sequence>
<feature type="compositionally biased region" description="Polar residues" evidence="1">
    <location>
        <begin position="19"/>
        <end position="30"/>
    </location>
</feature>
<proteinExistence type="predicted"/>
<dbReference type="AlphaFoldDB" id="A0A2V5H8L7"/>
<dbReference type="EMBL" id="KZ825123">
    <property type="protein sequence ID" value="PYI20668.1"/>
    <property type="molecule type" value="Genomic_DNA"/>
</dbReference>
<organism evidence="2 3">
    <name type="scientific">Aspergillus violaceofuscus (strain CBS 115571)</name>
    <dbReference type="NCBI Taxonomy" id="1450538"/>
    <lineage>
        <taxon>Eukaryota</taxon>
        <taxon>Fungi</taxon>
        <taxon>Dikarya</taxon>
        <taxon>Ascomycota</taxon>
        <taxon>Pezizomycotina</taxon>
        <taxon>Eurotiomycetes</taxon>
        <taxon>Eurotiomycetidae</taxon>
        <taxon>Eurotiales</taxon>
        <taxon>Aspergillaceae</taxon>
        <taxon>Aspergillus</taxon>
    </lineage>
</organism>
<evidence type="ECO:0000313" key="2">
    <source>
        <dbReference type="EMBL" id="PYI20668.1"/>
    </source>
</evidence>
<feature type="region of interest" description="Disordered" evidence="1">
    <location>
        <begin position="18"/>
        <end position="42"/>
    </location>
</feature>
<reference evidence="2 3" key="1">
    <citation type="submission" date="2018-02" db="EMBL/GenBank/DDBJ databases">
        <title>The genomes of Aspergillus section Nigri reveals drivers in fungal speciation.</title>
        <authorList>
            <consortium name="DOE Joint Genome Institute"/>
            <person name="Vesth T.C."/>
            <person name="Nybo J."/>
            <person name="Theobald S."/>
            <person name="Brandl J."/>
            <person name="Frisvad J.C."/>
            <person name="Nielsen K.F."/>
            <person name="Lyhne E.K."/>
            <person name="Kogle M.E."/>
            <person name="Kuo A."/>
            <person name="Riley R."/>
            <person name="Clum A."/>
            <person name="Nolan M."/>
            <person name="Lipzen A."/>
            <person name="Salamov A."/>
            <person name="Henrissat B."/>
            <person name="Wiebenga A."/>
            <person name="De vries R.P."/>
            <person name="Grigoriev I.V."/>
            <person name="Mortensen U.H."/>
            <person name="Andersen M.R."/>
            <person name="Baker S.E."/>
        </authorList>
    </citation>
    <scope>NUCLEOTIDE SEQUENCE [LARGE SCALE GENOMIC DNA]</scope>
    <source>
        <strain evidence="2 3">CBS 115571</strain>
    </source>
</reference>